<organism evidence="2 3">
    <name type="scientific">Fraxinus pennsylvanica</name>
    <dbReference type="NCBI Taxonomy" id="56036"/>
    <lineage>
        <taxon>Eukaryota</taxon>
        <taxon>Viridiplantae</taxon>
        <taxon>Streptophyta</taxon>
        <taxon>Embryophyta</taxon>
        <taxon>Tracheophyta</taxon>
        <taxon>Spermatophyta</taxon>
        <taxon>Magnoliopsida</taxon>
        <taxon>eudicotyledons</taxon>
        <taxon>Gunneridae</taxon>
        <taxon>Pentapetalae</taxon>
        <taxon>asterids</taxon>
        <taxon>lamiids</taxon>
        <taxon>Lamiales</taxon>
        <taxon>Oleaceae</taxon>
        <taxon>Oleeae</taxon>
        <taxon>Fraxinus</taxon>
    </lineage>
</organism>
<dbReference type="EMBL" id="OU503042">
    <property type="protein sequence ID" value="CAI9764303.1"/>
    <property type="molecule type" value="Genomic_DNA"/>
</dbReference>
<dbReference type="PANTHER" id="PTHR31642:SF13">
    <property type="entry name" value="AGMATINE HYDROXYCINNAMOYLTRANSFERASE 1"/>
    <property type="match status" value="1"/>
</dbReference>
<accession>A0AAD1Z7C9</accession>
<reference evidence="2" key="1">
    <citation type="submission" date="2023-05" db="EMBL/GenBank/DDBJ databases">
        <authorList>
            <person name="Huff M."/>
        </authorList>
    </citation>
    <scope>NUCLEOTIDE SEQUENCE</scope>
</reference>
<comment type="similarity">
    <text evidence="1">Belongs to the plant acyltransferase family.</text>
</comment>
<sequence length="248" mass="27672">MNETQTNLKCKLSPLAIAMKVQLRSSRIIKPLYEDTPPLKRNNISLSVFDKATYDSHMAIIYAYHPPTPPNMAIEVGLQKALVVYREWAGRLGKDDKGEPIILLNDEGVRFIEAYVDGPLDQALLLKPSANLLSLHPRVFPGAPEDILGEKDSLSEEVVELLQVQLTRFTCGSLVVGFTSHHLVADGHSTSKFLVAWGQACRGLEISPLPLHDRTIFTPRNPPIFEFEHKGVEAWKPIILSTTVWTTL</sequence>
<dbReference type="PANTHER" id="PTHR31642">
    <property type="entry name" value="TRICHOTHECENE 3-O-ACETYLTRANSFERASE"/>
    <property type="match status" value="1"/>
</dbReference>
<dbReference type="Pfam" id="PF02458">
    <property type="entry name" value="Transferase"/>
    <property type="match status" value="1"/>
</dbReference>
<evidence type="ECO:0000256" key="1">
    <source>
        <dbReference type="ARBA" id="ARBA00009861"/>
    </source>
</evidence>
<proteinExistence type="inferred from homology"/>
<protein>
    <submittedName>
        <fullName evidence="2">Uncharacterized protein</fullName>
    </submittedName>
</protein>
<evidence type="ECO:0000313" key="3">
    <source>
        <dbReference type="Proteomes" id="UP000834106"/>
    </source>
</evidence>
<dbReference type="Proteomes" id="UP000834106">
    <property type="component" value="Chromosome 7"/>
</dbReference>
<dbReference type="InterPro" id="IPR050317">
    <property type="entry name" value="Plant_Fungal_Acyltransferase"/>
</dbReference>
<evidence type="ECO:0000313" key="2">
    <source>
        <dbReference type="EMBL" id="CAI9764303.1"/>
    </source>
</evidence>
<dbReference type="GO" id="GO:0016747">
    <property type="term" value="F:acyltransferase activity, transferring groups other than amino-acyl groups"/>
    <property type="evidence" value="ECO:0007669"/>
    <property type="project" value="TreeGrafter"/>
</dbReference>
<gene>
    <name evidence="2" type="ORF">FPE_LOCUS11733</name>
</gene>
<dbReference type="InterPro" id="IPR023213">
    <property type="entry name" value="CAT-like_dom_sf"/>
</dbReference>
<keyword evidence="3" id="KW-1185">Reference proteome</keyword>
<dbReference type="AlphaFoldDB" id="A0AAD1Z7C9"/>
<dbReference type="Gene3D" id="3.30.559.10">
    <property type="entry name" value="Chloramphenicol acetyltransferase-like domain"/>
    <property type="match status" value="1"/>
</dbReference>
<name>A0AAD1Z7C9_9LAMI</name>